<keyword evidence="3" id="KW-0378">Hydrolase</keyword>
<feature type="domain" description="DNA2/NAM7 helicase helicase" evidence="6">
    <location>
        <begin position="325"/>
        <end position="462"/>
    </location>
</feature>
<dbReference type="PANTHER" id="PTHR43788">
    <property type="entry name" value="DNA2/NAM7 HELICASE FAMILY MEMBER"/>
    <property type="match status" value="1"/>
</dbReference>
<dbReference type="SUPFAM" id="SSF52540">
    <property type="entry name" value="P-loop containing nucleoside triphosphate hydrolases"/>
    <property type="match status" value="1"/>
</dbReference>
<keyword evidence="4" id="KW-0347">Helicase</keyword>
<dbReference type="GO" id="GO:0016787">
    <property type="term" value="F:hydrolase activity"/>
    <property type="evidence" value="ECO:0007669"/>
    <property type="project" value="UniProtKB-KW"/>
</dbReference>
<evidence type="ECO:0000256" key="3">
    <source>
        <dbReference type="ARBA" id="ARBA00022801"/>
    </source>
</evidence>
<evidence type="ECO:0000259" key="7">
    <source>
        <dbReference type="Pfam" id="PF13087"/>
    </source>
</evidence>
<organism evidence="8">
    <name type="scientific">Roseihalotalea indica</name>
    <dbReference type="NCBI Taxonomy" id="2867963"/>
    <lineage>
        <taxon>Bacteria</taxon>
        <taxon>Pseudomonadati</taxon>
        <taxon>Bacteroidota</taxon>
        <taxon>Cytophagia</taxon>
        <taxon>Cytophagales</taxon>
        <taxon>Catalimonadaceae</taxon>
        <taxon>Roseihalotalea</taxon>
    </lineage>
</organism>
<feature type="domain" description="DNA2/NAM7 helicase helicase" evidence="6">
    <location>
        <begin position="882"/>
        <end position="1019"/>
    </location>
</feature>
<evidence type="ECO:0000256" key="4">
    <source>
        <dbReference type="ARBA" id="ARBA00022806"/>
    </source>
</evidence>
<evidence type="ECO:0000259" key="6">
    <source>
        <dbReference type="Pfam" id="PF13086"/>
    </source>
</evidence>
<dbReference type="Pfam" id="PF13086">
    <property type="entry name" value="AAA_11"/>
    <property type="match status" value="2"/>
</dbReference>
<comment type="similarity">
    <text evidence="1">Belongs to the DNA2/NAM7 helicase family.</text>
</comment>
<dbReference type="Pfam" id="PF13195">
    <property type="entry name" value="DUF4011"/>
    <property type="match status" value="1"/>
</dbReference>
<dbReference type="InterPro" id="IPR041679">
    <property type="entry name" value="DNA2/NAM7-like_C"/>
</dbReference>
<reference evidence="8" key="1">
    <citation type="journal article" date="2023" name="Comput. Struct. Biotechnol. J.">
        <title>Discovery of a novel marine Bacteroidetes with a rich repertoire of carbohydrate-active enzymes.</title>
        <authorList>
            <person name="Chen B."/>
            <person name="Liu G."/>
            <person name="Chen Q."/>
            <person name="Wang H."/>
            <person name="Liu L."/>
            <person name="Tang K."/>
        </authorList>
    </citation>
    <scope>NUCLEOTIDE SEQUENCE</scope>
    <source>
        <strain evidence="8">TK19036</strain>
    </source>
</reference>
<protein>
    <submittedName>
        <fullName evidence="8">AAA domain-containing protein</fullName>
    </submittedName>
</protein>
<dbReference type="InterPro" id="IPR041677">
    <property type="entry name" value="DNA2/NAM7_AAA_11"/>
</dbReference>
<dbReference type="InterPro" id="IPR047187">
    <property type="entry name" value="SF1_C_Upf1"/>
</dbReference>
<dbReference type="EMBL" id="CP120682">
    <property type="protein sequence ID" value="WKN36219.1"/>
    <property type="molecule type" value="Genomic_DNA"/>
</dbReference>
<name>A0AA49JFY4_9BACT</name>
<dbReference type="InterPro" id="IPR050534">
    <property type="entry name" value="Coronavir_polyprotein_1ab"/>
</dbReference>
<dbReference type="GO" id="GO:0005524">
    <property type="term" value="F:ATP binding"/>
    <property type="evidence" value="ECO:0007669"/>
    <property type="project" value="UniProtKB-KW"/>
</dbReference>
<dbReference type="InterPro" id="IPR025103">
    <property type="entry name" value="DUF4011"/>
</dbReference>
<dbReference type="PANTHER" id="PTHR43788:SF8">
    <property type="entry name" value="DNA-BINDING PROTEIN SMUBP-2"/>
    <property type="match status" value="1"/>
</dbReference>
<keyword evidence="5" id="KW-0067">ATP-binding</keyword>
<accession>A0AA49JFY4</accession>
<dbReference type="Pfam" id="PF13087">
    <property type="entry name" value="AAA_12"/>
    <property type="match status" value="1"/>
</dbReference>
<reference evidence="8" key="2">
    <citation type="journal article" date="2024" name="Antonie Van Leeuwenhoek">
        <title>Roseihalotalea indica gen. nov., sp. nov., a halophilic Bacteroidetes from mesopelagic Southwest Indian Ocean with higher carbohydrate metabolic potential.</title>
        <authorList>
            <person name="Chen B."/>
            <person name="Zhang M."/>
            <person name="Lin D."/>
            <person name="Ye J."/>
            <person name="Tang K."/>
        </authorList>
    </citation>
    <scope>NUCLEOTIDE SEQUENCE</scope>
    <source>
        <strain evidence="8">TK19036</strain>
    </source>
</reference>
<proteinExistence type="inferred from homology"/>
<evidence type="ECO:0000256" key="1">
    <source>
        <dbReference type="ARBA" id="ARBA00007913"/>
    </source>
</evidence>
<keyword evidence="2" id="KW-0547">Nucleotide-binding</keyword>
<feature type="domain" description="DNA2/NAM7 helicase-like C-terminal" evidence="7">
    <location>
        <begin position="1055"/>
        <end position="1229"/>
    </location>
</feature>
<gene>
    <name evidence="8" type="ORF">K4G66_28035</name>
</gene>
<dbReference type="GO" id="GO:0043139">
    <property type="term" value="F:5'-3' DNA helicase activity"/>
    <property type="evidence" value="ECO:0007669"/>
    <property type="project" value="TreeGrafter"/>
</dbReference>
<evidence type="ECO:0000313" key="8">
    <source>
        <dbReference type="EMBL" id="WKN36219.1"/>
    </source>
</evidence>
<evidence type="ECO:0000256" key="2">
    <source>
        <dbReference type="ARBA" id="ARBA00022741"/>
    </source>
</evidence>
<evidence type="ECO:0000256" key="5">
    <source>
        <dbReference type="ARBA" id="ARBA00022840"/>
    </source>
</evidence>
<dbReference type="Gene3D" id="3.40.50.300">
    <property type="entry name" value="P-loop containing nucleotide triphosphate hydrolases"/>
    <property type="match status" value="3"/>
</dbReference>
<dbReference type="CDD" id="cd18808">
    <property type="entry name" value="SF1_C_Upf1"/>
    <property type="match status" value="1"/>
</dbReference>
<dbReference type="InterPro" id="IPR027417">
    <property type="entry name" value="P-loop_NTPase"/>
</dbReference>
<sequence>MQRILQSYLKRLANLSSNNRSLYLPRLHQRQHLDLHDTDFLNNFASFKLIEWLIADGQHDLESIPAGKLPLGPKADSRHQASAAVSRRLQQIVRTDQFLFDEQGTRDLYVGWPFIRGQFQDGTLVRCPLIFFPVTLQLDKMGDLGQQWVISLREEGAAAFNKSFLLSYAFRHEQAYNEGLAERSFDDLDHDSRIFRTSLYQIFKESDIELNFNQEIFVDQLSPFREFTKQSFLEETDPGILKLYPEAVLGIFPQAGSYLVPDYQMLMDRQHIPDIEAFFSRRAHADQDRLNEVQQTVATEDSPSEMEVYRYAQRVKEEQIYTPYQLDAYQEQVLKQVKRGNSIVVQGPPGTGKSQLITNLVSDFIAQGKRVLVVCQKRAALDVVYQRLREKDVHPFAALVHDFKNDRSAIYDQIKKQVEALYEYQLKNNNLDSIYLERQFLQASRQIEQICEELDEFKEALYDEAEAGVSVKELYLTSHIDWEVFNVKQEYRYLRVPELPQFLKKLHVYITNYLEYDVEHYTYVHRKPFLGYKVEDLQQLKQYLKEIPAYKAQLVEQVNEVLKTDIDFVTCENIQHRSEDIEFFLKLLEAPESYEYFQSIIGKIDKDADPLWLANIERIVMECYEGNGVEVSLNGMDLGKFQQLLQRAEESRSGLLKWVSWQTASKEKQWLAEVFEANQLELTKEGFMVMSERLDNRLNLEHNLTKLRERIWTEKVPDWDTSNQYEKAEMERWFTFQKQALQAALLFKNFRNFNEYFGINSLEYAELKTRIERMLVLVKDIPQYQKKWQKYLTPAQVSQLNEPEHGEHFIEVLDRDFEALVAFDTLKADLLSHEKSILERVVDEMEPLNADESVRRVENSLRLAWIDHIETKFPVLRIVSSSRIQELEKDLQQAIADKQEVSQEILLMKLRERTYYDVEYNRLNNLVTYRDVNHQVTKKRKIWPLRKVISTFHNELFNLIPCWLASPETVSAIFPMEETPLFDLVIFDEASQCFAEKGIPAMYRGQQIVVVGDEQQLQPNDLYQVRWEEETPDDEVENALALEVDSLLDLAKGYLPIYRLEEHYRSKSLELIDFSNERFYQNRLRMLPQREDLEKKDPAIHYIKVDGIWANQVNEPEAEKVLKLIQELHQQVPEKSIGIITFNAKQQDLIRDRVEQAILNDANGKEPKFIKNIENVQGDECDIIIFSMAYAPNEQGKVVLQFGSLNAAGGENRLNVAVTRARERIYVVTSLLPEQLNVENTKNQGPKMLKEYLEYAYGVSKGQYRTALPELSDHHAEWFLHKHLQSWAKEDSPDMDLEKKLPFADLTITEELPERTHYVGLLNTDDDLYFQSPSAKEAHAYRHYLYQEKNWKFKNIYSRQYWQNARHVQEEINRFVQTRGERK</sequence>